<dbReference type="Pfam" id="PF10367">
    <property type="entry name" value="zf-Vps39_C"/>
    <property type="match status" value="1"/>
</dbReference>
<evidence type="ECO:0000256" key="1">
    <source>
        <dbReference type="SAM" id="MobiDB-lite"/>
    </source>
</evidence>
<feature type="domain" description="Vacuolar sorting protein 39/Transforming growth factor beta receptor-associated zinc finger" evidence="2">
    <location>
        <begin position="754"/>
        <end position="794"/>
    </location>
</feature>
<gene>
    <name evidence="3" type="ORF">BSAL_59300</name>
</gene>
<dbReference type="GO" id="GO:0005737">
    <property type="term" value="C:cytoplasm"/>
    <property type="evidence" value="ECO:0007669"/>
    <property type="project" value="TreeGrafter"/>
</dbReference>
<evidence type="ECO:0000313" key="3">
    <source>
        <dbReference type="EMBL" id="CUF11976.1"/>
    </source>
</evidence>
<dbReference type="AlphaFoldDB" id="A0A0S4IRT8"/>
<reference evidence="4" key="1">
    <citation type="submission" date="2015-09" db="EMBL/GenBank/DDBJ databases">
        <authorList>
            <consortium name="Pathogen Informatics"/>
        </authorList>
    </citation>
    <scope>NUCLEOTIDE SEQUENCE [LARGE SCALE GENOMIC DNA]</scope>
    <source>
        <strain evidence="4">Lake Konstanz</strain>
    </source>
</reference>
<dbReference type="GO" id="GO:0016020">
    <property type="term" value="C:membrane"/>
    <property type="evidence" value="ECO:0007669"/>
    <property type="project" value="TreeGrafter"/>
</dbReference>
<dbReference type="OMA" id="CEEQHAR"/>
<organism evidence="3 4">
    <name type="scientific">Bodo saltans</name>
    <name type="common">Flagellated protozoan</name>
    <dbReference type="NCBI Taxonomy" id="75058"/>
    <lineage>
        <taxon>Eukaryota</taxon>
        <taxon>Discoba</taxon>
        <taxon>Euglenozoa</taxon>
        <taxon>Kinetoplastea</taxon>
        <taxon>Metakinetoplastina</taxon>
        <taxon>Eubodonida</taxon>
        <taxon>Bodonidae</taxon>
        <taxon>Bodo</taxon>
    </lineage>
</organism>
<evidence type="ECO:0000259" key="2">
    <source>
        <dbReference type="Pfam" id="PF10367"/>
    </source>
</evidence>
<feature type="region of interest" description="Disordered" evidence="1">
    <location>
        <begin position="566"/>
        <end position="609"/>
    </location>
</feature>
<feature type="compositionally biased region" description="Gly residues" evidence="1">
    <location>
        <begin position="591"/>
        <end position="601"/>
    </location>
</feature>
<dbReference type="Proteomes" id="UP000051952">
    <property type="component" value="Unassembled WGS sequence"/>
</dbReference>
<dbReference type="PANTHER" id="PTHR12894">
    <property type="entry name" value="CNH DOMAIN CONTAINING"/>
    <property type="match status" value="1"/>
</dbReference>
<dbReference type="InterPro" id="IPR019453">
    <property type="entry name" value="VPS39/TGFA1_Znf"/>
</dbReference>
<dbReference type="PANTHER" id="PTHR12894:SF27">
    <property type="entry name" value="TRANSFORMING GROWTH FACTOR-BETA RECEPTOR-ASSOCIATED PROTEIN 1"/>
    <property type="match status" value="1"/>
</dbReference>
<accession>A0A0S4IRT8</accession>
<proteinExistence type="predicted"/>
<dbReference type="OrthoDB" id="10258882at2759"/>
<name>A0A0S4IRT8_BODSA</name>
<keyword evidence="4" id="KW-1185">Reference proteome</keyword>
<protein>
    <submittedName>
        <fullName evidence="3">Vacuolar sorting protein 39, putative</fullName>
    </submittedName>
</protein>
<dbReference type="GO" id="GO:0006914">
    <property type="term" value="P:autophagy"/>
    <property type="evidence" value="ECO:0007669"/>
    <property type="project" value="TreeGrafter"/>
</dbReference>
<evidence type="ECO:0000313" key="4">
    <source>
        <dbReference type="Proteomes" id="UP000051952"/>
    </source>
</evidence>
<dbReference type="EMBL" id="CYKH01000242">
    <property type="protein sequence ID" value="CUF11976.1"/>
    <property type="molecule type" value="Genomic_DNA"/>
</dbReference>
<sequence length="809" mass="86085">MTVVASGLHFGALVSTPPLVTVAHYILAGVYDRAIRHYEHLFDVSANGGGASSHHDAIATSSPSFTDAVTFQEGLRRIRHACGVHALQHKRYAEAFRSCELAETPVENIARAVLELRRPTGASSSQQPSGGGATDVLASPNDLFRFLTAPGGASVELVVPQLTFVTGGTQYAGGGGPALLEPQSSSDALAAYQELFLFLKKHRVVSTFATDEDGQADESQWDVDFAIFALMLYDKVEFSEDDLNDLFLPVCHLEGSVCIALVQRRQLQQNNQQDANNASASSLTLSFLSLLLASSGRYSEALVQCRERRLVAEAIVPLQLSGELALYLEHLPWMLEANPVTAIRALTTSSSTASASSSTSGGGGVKPPPSIDAMLPIVMPYSGITLATFLDYAITRLRSRDAHVHTVHALNYIDTIHELRKYGLNGLSSSNSAARSTGAKTPLWVAPGSESGFLGDIRRKLLTFLTSSSLYDVDVVVGNLKKVGDLEEELVAAYRAWNDHDLALQTLVYSLHDMPGAIQYCKDANDGRSYRWSRNSPLPAGGLSAAGGGGALPTISSATFLDNTSFGSQSSGNGGGGTFGSGTDWHRTPLGGAGGGGGGGNDMQLPRALGGASFSNRQYSEIALNPGIANSSNINDSSAAGVNGVGGGAVSTTTSSLAGNETLNVLLRVLLVPPKGHEPRMTEAITLLRHHAQEMNPTSVLESLPGDVSFHEIAAYLVSTFRGADQRRLVSTFASQAAASENTNTQREKMLLLQRCVYIDDERPCVVCKKRVGDAVFGVFPNLKVAHFRCFKDRDVDPERGTPFVGWLS</sequence>
<dbReference type="GO" id="GO:0034058">
    <property type="term" value="P:endosomal vesicle fusion"/>
    <property type="evidence" value="ECO:0007669"/>
    <property type="project" value="TreeGrafter"/>
</dbReference>
<dbReference type="InterPro" id="IPR032914">
    <property type="entry name" value="Vam6/VPS39/TRAP1"/>
</dbReference>
<dbReference type="VEuPathDB" id="TriTrypDB:BSAL_59300"/>